<evidence type="ECO:0000256" key="2">
    <source>
        <dbReference type="ARBA" id="ARBA00012379"/>
    </source>
</evidence>
<comment type="similarity">
    <text evidence="1">Belongs to the dUTPase family.</text>
</comment>
<dbReference type="InterPro" id="IPR036157">
    <property type="entry name" value="dUTPase-like_sf"/>
</dbReference>
<name>A0A8S5LQM5_9CAUD</name>
<evidence type="ECO:0000313" key="5">
    <source>
        <dbReference type="EMBL" id="DAD72349.1"/>
    </source>
</evidence>
<dbReference type="Pfam" id="PF00692">
    <property type="entry name" value="dUTPase"/>
    <property type="match status" value="1"/>
</dbReference>
<feature type="domain" description="dUTPase-like" evidence="4">
    <location>
        <begin position="61"/>
        <end position="177"/>
    </location>
</feature>
<dbReference type="SUPFAM" id="SSF51283">
    <property type="entry name" value="dUTPase-like"/>
    <property type="match status" value="1"/>
</dbReference>
<protein>
    <recommendedName>
        <fullName evidence="2">dUTP diphosphatase</fullName>
        <ecNumber evidence="2">3.6.1.23</ecNumber>
    </recommendedName>
</protein>
<dbReference type="EMBL" id="BK015898">
    <property type="protein sequence ID" value="DAD72349.1"/>
    <property type="molecule type" value="Genomic_DNA"/>
</dbReference>
<dbReference type="Gene3D" id="2.70.40.10">
    <property type="match status" value="1"/>
</dbReference>
<dbReference type="GO" id="GO:0046081">
    <property type="term" value="P:dUTP catabolic process"/>
    <property type="evidence" value="ECO:0007669"/>
    <property type="project" value="InterPro"/>
</dbReference>
<accession>A0A8S5LQM5</accession>
<dbReference type="EC" id="3.6.1.23" evidence="2"/>
<dbReference type="InterPro" id="IPR029054">
    <property type="entry name" value="dUTPase-like"/>
</dbReference>
<dbReference type="PANTHER" id="PTHR11241">
    <property type="entry name" value="DEOXYURIDINE 5'-TRIPHOSPHATE NUCLEOTIDOHYDROLASE"/>
    <property type="match status" value="1"/>
</dbReference>
<proteinExistence type="inferred from homology"/>
<dbReference type="GO" id="GO:0004170">
    <property type="term" value="F:dUTP diphosphatase activity"/>
    <property type="evidence" value="ECO:0007669"/>
    <property type="project" value="UniProtKB-EC"/>
</dbReference>
<evidence type="ECO:0000256" key="3">
    <source>
        <dbReference type="ARBA" id="ARBA00023080"/>
    </source>
</evidence>
<organism evidence="5">
    <name type="scientific">Myoviridae sp. ctfJc17</name>
    <dbReference type="NCBI Taxonomy" id="2827612"/>
    <lineage>
        <taxon>Viruses</taxon>
        <taxon>Duplodnaviria</taxon>
        <taxon>Heunggongvirae</taxon>
        <taxon>Uroviricota</taxon>
        <taxon>Caudoviricetes</taxon>
    </lineage>
</organism>
<dbReference type="InterPro" id="IPR008181">
    <property type="entry name" value="dUTPase"/>
</dbReference>
<evidence type="ECO:0000256" key="1">
    <source>
        <dbReference type="ARBA" id="ARBA00006581"/>
    </source>
</evidence>
<dbReference type="GO" id="GO:0006226">
    <property type="term" value="P:dUMP biosynthetic process"/>
    <property type="evidence" value="ECO:0007669"/>
    <property type="project" value="InterPro"/>
</dbReference>
<sequence length="178" mass="20088">MNKFRFIKVREVVSPNRANPNDAGLDFYVPTNLYPEDIHDKNEFDSNGYILDMPFNENFVRHISLKPGHRILIPSGIKGLIEPPASMLMAANKSGIATKKGLIFTAEIVDSPYVGEIHIGVYNTSQEIQVIEAGQKLVQFIHVPIYITEPEEIQQEEFYTESQMWGTRQDKGFGSSGN</sequence>
<keyword evidence="3" id="KW-0546">Nucleotide metabolism</keyword>
<dbReference type="GO" id="GO:0000287">
    <property type="term" value="F:magnesium ion binding"/>
    <property type="evidence" value="ECO:0007669"/>
    <property type="project" value="InterPro"/>
</dbReference>
<reference evidence="5" key="1">
    <citation type="journal article" date="2021" name="Proc. Natl. Acad. Sci. U.S.A.">
        <title>A Catalog of Tens of Thousands of Viruses from Human Metagenomes Reveals Hidden Associations with Chronic Diseases.</title>
        <authorList>
            <person name="Tisza M.J."/>
            <person name="Buck C.B."/>
        </authorList>
    </citation>
    <scope>NUCLEOTIDE SEQUENCE</scope>
    <source>
        <strain evidence="5">CtfJc17</strain>
    </source>
</reference>
<evidence type="ECO:0000259" key="4">
    <source>
        <dbReference type="Pfam" id="PF00692"/>
    </source>
</evidence>
<dbReference type="PANTHER" id="PTHR11241:SF0">
    <property type="entry name" value="DEOXYURIDINE 5'-TRIPHOSPHATE NUCLEOTIDOHYDROLASE"/>
    <property type="match status" value="1"/>
</dbReference>